<dbReference type="AlphaFoldDB" id="A0A914LCX0"/>
<sequence length="170" mass="19796">MGLNHSNGTYVGTTLSNTRNSNRNVRRNVQSNTRQQVTTQQSTTRRGMENRQQSTTNRSRSFIQPQVRANDMPQKSNMRSNSNMVQKSQAEPKRAHSTCRQKALLHIKLMFHHEQSSTQWQICVNDQNMIIDKTRENQYCGTSAEQCQCKMTMMELNNDEEKEEQEVGRR</sequence>
<accession>A0A914LCX0</accession>
<feature type="compositionally biased region" description="Polar residues" evidence="1">
    <location>
        <begin position="1"/>
        <end position="15"/>
    </location>
</feature>
<protein>
    <submittedName>
        <fullName evidence="3">Uncharacterized protein</fullName>
    </submittedName>
</protein>
<feature type="compositionally biased region" description="Low complexity" evidence="1">
    <location>
        <begin position="16"/>
        <end position="45"/>
    </location>
</feature>
<name>A0A914LCX0_MELIC</name>
<reference evidence="3" key="1">
    <citation type="submission" date="2022-11" db="UniProtKB">
        <authorList>
            <consortium name="WormBaseParasite"/>
        </authorList>
    </citation>
    <scope>IDENTIFICATION</scope>
</reference>
<dbReference type="Proteomes" id="UP000887563">
    <property type="component" value="Unplaced"/>
</dbReference>
<evidence type="ECO:0000313" key="3">
    <source>
        <dbReference type="WBParaSite" id="Minc3s00345g10674"/>
    </source>
</evidence>
<organism evidence="2 3">
    <name type="scientific">Meloidogyne incognita</name>
    <name type="common">Southern root-knot nematode worm</name>
    <name type="synonym">Oxyuris incognita</name>
    <dbReference type="NCBI Taxonomy" id="6306"/>
    <lineage>
        <taxon>Eukaryota</taxon>
        <taxon>Metazoa</taxon>
        <taxon>Ecdysozoa</taxon>
        <taxon>Nematoda</taxon>
        <taxon>Chromadorea</taxon>
        <taxon>Rhabditida</taxon>
        <taxon>Tylenchina</taxon>
        <taxon>Tylenchomorpha</taxon>
        <taxon>Tylenchoidea</taxon>
        <taxon>Meloidogynidae</taxon>
        <taxon>Meloidogyninae</taxon>
        <taxon>Meloidogyne</taxon>
        <taxon>Meloidogyne incognita group</taxon>
    </lineage>
</organism>
<keyword evidence="2" id="KW-1185">Reference proteome</keyword>
<feature type="compositionally biased region" description="Polar residues" evidence="1">
    <location>
        <begin position="50"/>
        <end position="64"/>
    </location>
</feature>
<proteinExistence type="predicted"/>
<dbReference type="WBParaSite" id="Minc3s00345g10674">
    <property type="protein sequence ID" value="Minc3s00345g10674"/>
    <property type="gene ID" value="Minc3s00345g10674"/>
</dbReference>
<evidence type="ECO:0000313" key="2">
    <source>
        <dbReference type="Proteomes" id="UP000887563"/>
    </source>
</evidence>
<feature type="region of interest" description="Disordered" evidence="1">
    <location>
        <begin position="1"/>
        <end position="81"/>
    </location>
</feature>
<evidence type="ECO:0000256" key="1">
    <source>
        <dbReference type="SAM" id="MobiDB-lite"/>
    </source>
</evidence>